<dbReference type="InterPro" id="IPR051044">
    <property type="entry name" value="MAG_DAG_Lipase"/>
</dbReference>
<dbReference type="InterPro" id="IPR029058">
    <property type="entry name" value="AB_hydrolase_fold"/>
</dbReference>
<dbReference type="Pfam" id="PF12146">
    <property type="entry name" value="Hydrolase_4"/>
    <property type="match status" value="1"/>
</dbReference>
<organism evidence="2 3">
    <name type="scientific">Geodermatophilus saharensis</name>
    <dbReference type="NCBI Taxonomy" id="1137994"/>
    <lineage>
        <taxon>Bacteria</taxon>
        <taxon>Bacillati</taxon>
        <taxon>Actinomycetota</taxon>
        <taxon>Actinomycetes</taxon>
        <taxon>Geodermatophilales</taxon>
        <taxon>Geodermatophilaceae</taxon>
        <taxon>Geodermatophilus</taxon>
    </lineage>
</organism>
<dbReference type="Proteomes" id="UP000198386">
    <property type="component" value="Unassembled WGS sequence"/>
</dbReference>
<evidence type="ECO:0000259" key="1">
    <source>
        <dbReference type="Pfam" id="PF12146"/>
    </source>
</evidence>
<dbReference type="RefSeq" id="WP_176449988.1">
    <property type="nucleotide sequence ID" value="NZ_FZOH01000004.1"/>
</dbReference>
<evidence type="ECO:0000313" key="3">
    <source>
        <dbReference type="Proteomes" id="UP000198386"/>
    </source>
</evidence>
<dbReference type="PRINTS" id="PR00111">
    <property type="entry name" value="ABHYDROLASE"/>
</dbReference>
<accession>A0A239EP09</accession>
<dbReference type="AlphaFoldDB" id="A0A239EP09"/>
<protein>
    <submittedName>
        <fullName evidence="2">Lysophospholipase, alpha-beta hydrolase superfamily</fullName>
    </submittedName>
</protein>
<dbReference type="InterPro" id="IPR022742">
    <property type="entry name" value="Hydrolase_4"/>
</dbReference>
<reference evidence="3" key="1">
    <citation type="submission" date="2017-06" db="EMBL/GenBank/DDBJ databases">
        <authorList>
            <person name="Varghese N."/>
            <person name="Submissions S."/>
        </authorList>
    </citation>
    <scope>NUCLEOTIDE SEQUENCE [LARGE SCALE GENOMIC DNA]</scope>
    <source>
        <strain evidence="3">DSM 45423</strain>
    </source>
</reference>
<proteinExistence type="predicted"/>
<dbReference type="Gene3D" id="3.40.50.1820">
    <property type="entry name" value="alpha/beta hydrolase"/>
    <property type="match status" value="1"/>
</dbReference>
<sequence>MPFFDGSRGRIHHTAWLPPGEVRAVVVLCHGGLGEHVGLYGALGERLAADGIAVHALDALGHGRSDGERDLMPTWDVFVDDASTLAGIARAQHPGRPLVLAGHSGGSLAALLLAQRSPGTADALLLSAPPAAPLPWMEDLAAAGDGYAEPPDPAEVFSTHPEYLHALRTDPLVYRGPLPPQTVRALVRTWPEIEAGVAAGRPGAPTLLLHGELDPMVPVEHSRTLAARLPRATLRVFPGDLHDVLNEHDRDAVHDVVAEFVLAQVRPAVRA</sequence>
<dbReference type="GO" id="GO:0016787">
    <property type="term" value="F:hydrolase activity"/>
    <property type="evidence" value="ECO:0007669"/>
    <property type="project" value="UniProtKB-KW"/>
</dbReference>
<dbReference type="InterPro" id="IPR000073">
    <property type="entry name" value="AB_hydrolase_1"/>
</dbReference>
<dbReference type="EMBL" id="FZOH01000004">
    <property type="protein sequence ID" value="SNS45773.1"/>
    <property type="molecule type" value="Genomic_DNA"/>
</dbReference>
<gene>
    <name evidence="2" type="ORF">SAMN04488107_2644</name>
</gene>
<dbReference type="SUPFAM" id="SSF53474">
    <property type="entry name" value="alpha/beta-Hydrolases"/>
    <property type="match status" value="1"/>
</dbReference>
<keyword evidence="3" id="KW-1185">Reference proteome</keyword>
<keyword evidence="2" id="KW-0378">Hydrolase</keyword>
<feature type="domain" description="Serine aminopeptidase S33" evidence="1">
    <location>
        <begin position="21"/>
        <end position="249"/>
    </location>
</feature>
<dbReference type="PANTHER" id="PTHR11614">
    <property type="entry name" value="PHOSPHOLIPASE-RELATED"/>
    <property type="match status" value="1"/>
</dbReference>
<evidence type="ECO:0000313" key="2">
    <source>
        <dbReference type="EMBL" id="SNS45773.1"/>
    </source>
</evidence>
<name>A0A239EP09_9ACTN</name>